<protein>
    <submittedName>
        <fullName evidence="2">Uncharacterized protein</fullName>
    </submittedName>
</protein>
<dbReference type="PANTHER" id="PTHR36811">
    <property type="entry name" value="OS08G0444440 PROTEIN"/>
    <property type="match status" value="1"/>
</dbReference>
<feature type="region of interest" description="Disordered" evidence="1">
    <location>
        <begin position="1"/>
        <end position="22"/>
    </location>
</feature>
<evidence type="ECO:0000313" key="3">
    <source>
        <dbReference type="Proteomes" id="UP000734854"/>
    </source>
</evidence>
<keyword evidence="3" id="KW-1185">Reference proteome</keyword>
<sequence>MDKDKRIGVRRKPAKRRSSKGLAKAVADYLASDCYMYAPLVDAPPSDSSPDSAAGPHSSADLPGPCSEIRTHRRSSFHTESISIPSVHRGTKDCNFFPSTDSGLSVVNLRRLPPKY</sequence>
<dbReference type="AlphaFoldDB" id="A0A8J5C9I3"/>
<proteinExistence type="predicted"/>
<feature type="compositionally biased region" description="Low complexity" evidence="1">
    <location>
        <begin position="43"/>
        <end position="61"/>
    </location>
</feature>
<gene>
    <name evidence="2" type="ORF">ZIOFF_072022</name>
</gene>
<comment type="caution">
    <text evidence="2">The sequence shown here is derived from an EMBL/GenBank/DDBJ whole genome shotgun (WGS) entry which is preliminary data.</text>
</comment>
<feature type="region of interest" description="Disordered" evidence="1">
    <location>
        <begin position="43"/>
        <end position="69"/>
    </location>
</feature>
<dbReference type="EMBL" id="JACMSC010000021">
    <property type="protein sequence ID" value="KAG6470934.1"/>
    <property type="molecule type" value="Genomic_DNA"/>
</dbReference>
<accession>A0A8J5C9I3</accession>
<evidence type="ECO:0000313" key="2">
    <source>
        <dbReference type="EMBL" id="KAG6470934.1"/>
    </source>
</evidence>
<organism evidence="2 3">
    <name type="scientific">Zingiber officinale</name>
    <name type="common">Ginger</name>
    <name type="synonym">Amomum zingiber</name>
    <dbReference type="NCBI Taxonomy" id="94328"/>
    <lineage>
        <taxon>Eukaryota</taxon>
        <taxon>Viridiplantae</taxon>
        <taxon>Streptophyta</taxon>
        <taxon>Embryophyta</taxon>
        <taxon>Tracheophyta</taxon>
        <taxon>Spermatophyta</taxon>
        <taxon>Magnoliopsida</taxon>
        <taxon>Liliopsida</taxon>
        <taxon>Zingiberales</taxon>
        <taxon>Zingiberaceae</taxon>
        <taxon>Zingiber</taxon>
    </lineage>
</organism>
<name>A0A8J5C9I3_ZINOF</name>
<feature type="compositionally biased region" description="Basic residues" evidence="1">
    <location>
        <begin position="8"/>
        <end position="19"/>
    </location>
</feature>
<dbReference type="Proteomes" id="UP000734854">
    <property type="component" value="Unassembled WGS sequence"/>
</dbReference>
<dbReference type="PANTHER" id="PTHR36811:SF2">
    <property type="entry name" value="OS08G0444440 PROTEIN"/>
    <property type="match status" value="1"/>
</dbReference>
<evidence type="ECO:0000256" key="1">
    <source>
        <dbReference type="SAM" id="MobiDB-lite"/>
    </source>
</evidence>
<reference evidence="2 3" key="1">
    <citation type="submission" date="2020-08" db="EMBL/GenBank/DDBJ databases">
        <title>Plant Genome Project.</title>
        <authorList>
            <person name="Zhang R.-G."/>
        </authorList>
    </citation>
    <scope>NUCLEOTIDE SEQUENCE [LARGE SCALE GENOMIC DNA]</scope>
    <source>
        <tissue evidence="2">Rhizome</tissue>
    </source>
</reference>